<reference evidence="2" key="2">
    <citation type="submission" date="2015-06" db="UniProtKB">
        <authorList>
            <consortium name="EnsemblProtists"/>
        </authorList>
    </citation>
    <scope>IDENTIFICATION</scope>
    <source>
        <strain evidence="2">Emoy2</strain>
    </source>
</reference>
<dbReference type="AlphaFoldDB" id="M4BWH1"/>
<dbReference type="HOGENOM" id="CLU_2659805_0_0_1"/>
<evidence type="ECO:0000313" key="3">
    <source>
        <dbReference type="Proteomes" id="UP000011713"/>
    </source>
</evidence>
<keyword evidence="1" id="KW-0812">Transmembrane</keyword>
<proteinExistence type="predicted"/>
<dbReference type="VEuPathDB" id="FungiDB:HpaG810872"/>
<organism evidence="2 3">
    <name type="scientific">Hyaloperonospora arabidopsidis (strain Emoy2)</name>
    <name type="common">Downy mildew agent</name>
    <name type="synonym">Peronospora arabidopsidis</name>
    <dbReference type="NCBI Taxonomy" id="559515"/>
    <lineage>
        <taxon>Eukaryota</taxon>
        <taxon>Sar</taxon>
        <taxon>Stramenopiles</taxon>
        <taxon>Oomycota</taxon>
        <taxon>Peronosporomycetes</taxon>
        <taxon>Peronosporales</taxon>
        <taxon>Peronosporaceae</taxon>
        <taxon>Hyaloperonospora</taxon>
    </lineage>
</organism>
<dbReference type="EMBL" id="JH597999">
    <property type="status" value="NOT_ANNOTATED_CDS"/>
    <property type="molecule type" value="Genomic_DNA"/>
</dbReference>
<keyword evidence="3" id="KW-1185">Reference proteome</keyword>
<keyword evidence="1" id="KW-0472">Membrane</keyword>
<reference evidence="3" key="1">
    <citation type="journal article" date="2010" name="Science">
        <title>Signatures of adaptation to obligate biotrophy in the Hyaloperonospora arabidopsidis genome.</title>
        <authorList>
            <person name="Baxter L."/>
            <person name="Tripathy S."/>
            <person name="Ishaque N."/>
            <person name="Boot N."/>
            <person name="Cabral A."/>
            <person name="Kemen E."/>
            <person name="Thines M."/>
            <person name="Ah-Fong A."/>
            <person name="Anderson R."/>
            <person name="Badejoko W."/>
            <person name="Bittner-Eddy P."/>
            <person name="Boore J.L."/>
            <person name="Chibucos M.C."/>
            <person name="Coates M."/>
            <person name="Dehal P."/>
            <person name="Delehaunty K."/>
            <person name="Dong S."/>
            <person name="Downton P."/>
            <person name="Dumas B."/>
            <person name="Fabro G."/>
            <person name="Fronick C."/>
            <person name="Fuerstenberg S.I."/>
            <person name="Fulton L."/>
            <person name="Gaulin E."/>
            <person name="Govers F."/>
            <person name="Hughes L."/>
            <person name="Humphray S."/>
            <person name="Jiang R.H."/>
            <person name="Judelson H."/>
            <person name="Kamoun S."/>
            <person name="Kyung K."/>
            <person name="Meijer H."/>
            <person name="Minx P."/>
            <person name="Morris P."/>
            <person name="Nelson J."/>
            <person name="Phuntumart V."/>
            <person name="Qutob D."/>
            <person name="Rehmany A."/>
            <person name="Rougon-Cardoso A."/>
            <person name="Ryden P."/>
            <person name="Torto-Alalibo T."/>
            <person name="Studholme D."/>
            <person name="Wang Y."/>
            <person name="Win J."/>
            <person name="Wood J."/>
            <person name="Clifton S.W."/>
            <person name="Rogers J."/>
            <person name="Van den Ackerveken G."/>
            <person name="Jones J.D."/>
            <person name="McDowell J.M."/>
            <person name="Beynon J."/>
            <person name="Tyler B.M."/>
        </authorList>
    </citation>
    <scope>NUCLEOTIDE SEQUENCE [LARGE SCALE GENOMIC DNA]</scope>
    <source>
        <strain evidence="3">Emoy2</strain>
    </source>
</reference>
<keyword evidence="1" id="KW-1133">Transmembrane helix</keyword>
<evidence type="ECO:0000256" key="1">
    <source>
        <dbReference type="SAM" id="Phobius"/>
    </source>
</evidence>
<dbReference type="EnsemblProtists" id="HpaT810872">
    <property type="protein sequence ID" value="HpaP810872"/>
    <property type="gene ID" value="HpaG810872"/>
</dbReference>
<dbReference type="InParanoid" id="M4BWH1"/>
<dbReference type="Proteomes" id="UP000011713">
    <property type="component" value="Unassembled WGS sequence"/>
</dbReference>
<accession>M4BWH1</accession>
<feature type="transmembrane region" description="Helical" evidence="1">
    <location>
        <begin position="18"/>
        <end position="37"/>
    </location>
</feature>
<protein>
    <submittedName>
        <fullName evidence="2">Uncharacterized protein</fullName>
    </submittedName>
</protein>
<name>M4BWH1_HYAAE</name>
<evidence type="ECO:0000313" key="2">
    <source>
        <dbReference type="EnsemblProtists" id="HpaP810872"/>
    </source>
</evidence>
<sequence length="76" mass="9098">MEWDYYIKEVFSLCSFKVLLHCLILLVLTLQMDPLILRPERRQEFLDKFRILTLLAWNLLTTGRDAKSTRYGCDVM</sequence>